<feature type="region of interest" description="Disordered" evidence="1">
    <location>
        <begin position="711"/>
        <end position="737"/>
    </location>
</feature>
<dbReference type="Proteomes" id="UP000054289">
    <property type="component" value="Unassembled WGS sequence"/>
</dbReference>
<dbReference type="OrthoDB" id="419431at2759"/>
<reference evidence="2 3" key="1">
    <citation type="submission" date="2006-03" db="EMBL/GenBank/DDBJ databases">
        <title>Annotation of Plasmodium falciparum HB3.</title>
        <authorList>
            <consortium name="The Broad Institute Genome Sequencing Platform"/>
            <person name="Volkman S.K."/>
            <person name="Neafsey D.E."/>
            <person name="Dash A.P."/>
            <person name="Chitnis C.E."/>
            <person name="Hartl D.L."/>
            <person name="Young S.K."/>
            <person name="Zeng Q."/>
            <person name="Koehrsen M."/>
            <person name="Alvarado L."/>
            <person name="Berlin A."/>
            <person name="Borenstein D."/>
            <person name="Chapman S.B."/>
            <person name="Chen Z."/>
            <person name="Engels R."/>
            <person name="Freedman E."/>
            <person name="Gellesch M."/>
            <person name="Goldberg J."/>
            <person name="Griggs A."/>
            <person name="Gujja S."/>
            <person name="Heilman E.R."/>
            <person name="Heiman D.I."/>
            <person name="Howarth C."/>
            <person name="Jen D."/>
            <person name="Larson L."/>
            <person name="Mehta T."/>
            <person name="Neiman D."/>
            <person name="Park D."/>
            <person name="Pearson M."/>
            <person name="Roberts A."/>
            <person name="Saif S."/>
            <person name="Shea T."/>
            <person name="Shenoy N."/>
            <person name="Sisk P."/>
            <person name="Stolte C."/>
            <person name="Sykes S."/>
            <person name="Walk T."/>
            <person name="White J."/>
            <person name="Yandava C."/>
            <person name="Haas B."/>
            <person name="Henn M.R."/>
            <person name="Nusbaum C."/>
            <person name="Birren B."/>
        </authorList>
    </citation>
    <scope>NUCLEOTIDE SEQUENCE [LARGE SCALE GENOMIC DNA]</scope>
    <source>
        <strain evidence="2">HB3</strain>
    </source>
</reference>
<dbReference type="KEGG" id="pfh:PFHG_04084"/>
<gene>
    <name evidence="2" type="ORF">PFHG_04084</name>
</gene>
<evidence type="ECO:0000313" key="3">
    <source>
        <dbReference type="Proteomes" id="UP000054289"/>
    </source>
</evidence>
<reference evidence="3" key="2">
    <citation type="submission" date="2006-03" db="EMBL/GenBank/DDBJ databases">
        <title>The genome sequence of the Plasmodium falciparum HB3.</title>
        <authorList>
            <consortium name="The Broad Institute Genome Sequencing Platform"/>
            <person name="Birren B."/>
            <person name="Lander E."/>
            <person name="Galagan J."/>
            <person name="Nusbaum C."/>
            <person name="Devon K."/>
            <person name="Henn M."/>
            <person name="Jaffe D."/>
            <person name="Butler J."/>
            <person name="Alvarez P."/>
            <person name="Gnerre S."/>
            <person name="Grabherr M."/>
            <person name="Kleber M."/>
            <person name="Mauceli E."/>
            <person name="Brockman W."/>
            <person name="MacCallum I.A."/>
            <person name="Rounsley S."/>
            <person name="Young S."/>
            <person name="LaButti K."/>
            <person name="Pushparaj V."/>
            <person name="DeCaprio D."/>
            <person name="Crawford M."/>
            <person name="Koehrsen M."/>
            <person name="Engels R."/>
            <person name="Montgomery P."/>
            <person name="Pearson M."/>
            <person name="Howarth C."/>
            <person name="Larson L."/>
            <person name="Luoma S."/>
            <person name="White J."/>
            <person name="Kodira C."/>
            <person name="Zeng Q."/>
            <person name="Oleary S."/>
            <person name="Yandava C."/>
            <person name="Alvarado L."/>
            <person name="Wirth D."/>
            <person name="Volkman S."/>
            <person name="Hartl D."/>
        </authorList>
    </citation>
    <scope>NUCLEOTIDE SEQUENCE [LARGE SCALE GENOMIC DNA]</scope>
</reference>
<proteinExistence type="predicted"/>
<dbReference type="AlphaFoldDB" id="A0A0L7KGV8"/>
<evidence type="ECO:0000313" key="2">
    <source>
        <dbReference type="EMBL" id="KOB62335.1"/>
    </source>
</evidence>
<organism evidence="2 3">
    <name type="scientific">Plasmodium falciparum (isolate HB3)</name>
    <dbReference type="NCBI Taxonomy" id="137071"/>
    <lineage>
        <taxon>Eukaryota</taxon>
        <taxon>Sar</taxon>
        <taxon>Alveolata</taxon>
        <taxon>Apicomplexa</taxon>
        <taxon>Aconoidasida</taxon>
        <taxon>Haemosporida</taxon>
        <taxon>Plasmodiidae</taxon>
        <taxon>Plasmodium</taxon>
        <taxon>Plasmodium (Laverania)</taxon>
    </lineage>
</organism>
<dbReference type="VEuPathDB" id="PlasmoDB:PfHB3_130021600"/>
<dbReference type="EMBL" id="CH672062">
    <property type="protein sequence ID" value="KOB62335.1"/>
    <property type="molecule type" value="Genomic_DNA"/>
</dbReference>
<dbReference type="OMA" id="KYAIFLY"/>
<sequence length="1069" mass="128801">MCLYIIMYLFLTKRCFFLVHNNIYRKIFLSTDFLKKVISIKCRSYSSLKSIYEYDYRAEEKLPYDGLIKNVSDKKQSLLLSDYIKFDDDKKLKHILFTNNIEDLIHHFEKNLNELKSHEYIFLLFKIYEIIFYNFYCYYEDSEILKLENPNFIYNTFTEYMNKNLKDYSDKIKSLDDEFNDEIPFENIQKFNDEKSEHTIEMNRERDDIYDINNNKNDSKENNNINSRCITNNTKYNENIIMNTSYHSDKNILESIYNNVVNKKERDNDKTYKFIDKNKVINNVNDIENNNPDIYVNSANCPDTKENNTNEDNHMINIDINKYNIKILIKIYYDYITYIEDLNIKEKCWKEYVSSFFLKNKKYENLYCSILNTVYKKIYFFPCIDIINFWYIIKRINIYSIKDLSSLVINKLMENLKYFDEKYLVRLGYIYLNNSNKKRNPHFISSNHSNCSNKEFIDMYINMIQNKVKNMNNNNFIKILEYVSNNNYKHIQFFKECKKEIYKRYNNFTQVEIFKLFYLYSQNINASDKLLMNDLLKSILQICSPQEKYKNIHSHVEIICDKKHVDAKNELPYELQHNNMKTVPLSNLLNVLWTNAKYFKDFPLLLKYSEQVILKNIKNFSSSTISMLIWAYSTVENKRREQLEFDQNIFVELKNKALEVFQKMTPKQLSNSLLGISTTIGRTIDNEGYVNTDFHDAVEKYLLDWDENNGKKKNRKRNKTNDKSDNKNCNQYDNNKKDYQDGIKGNIPFRNRNFLNFFTSEDLANICYSYALVRCGSKEFHFLLQSCLLNQLNDLSPQHISKIAYTYGTFYFYSSYSLLSSLQYEILQRIHQFCHLELSDILWCYCVNKFFDSKFWKFVLQIINFDKIYDPRCALLYSSLSYMNIVDSSILESQNVLKIFNNLREYYWDLQVCEYPHAFANEIINTLNQENEEILSKQVDNNIKISKHNDIYVDEKLVKENLQSVYFPSKKLSSDNNHIQNENIPTFEYVKKLIDFEGFLVDIYFEYKNEKYAVFLYTPLNTTRDQYPLGENILKTRYMKKRKFKIIHLLYNVWKEYKHKKINLIYSQL</sequence>
<accession>A0A0L7KGV8</accession>
<name>A0A0L7KGV8_PLAFX</name>
<protein>
    <submittedName>
        <fullName evidence="2">Uncharacterized protein</fullName>
    </submittedName>
</protein>
<evidence type="ECO:0000256" key="1">
    <source>
        <dbReference type="SAM" id="MobiDB-lite"/>
    </source>
</evidence>